<dbReference type="EMBL" id="BK016104">
    <property type="protein sequence ID" value="DAF95166.1"/>
    <property type="molecule type" value="Genomic_DNA"/>
</dbReference>
<evidence type="ECO:0000256" key="1">
    <source>
        <dbReference type="ARBA" id="ARBA00004328"/>
    </source>
</evidence>
<dbReference type="GO" id="GO:0098015">
    <property type="term" value="C:virus tail"/>
    <property type="evidence" value="ECO:0007669"/>
    <property type="project" value="UniProtKB-KW"/>
</dbReference>
<dbReference type="Gene3D" id="1.20.5.1240">
    <property type="entry name" value="Endo-n-acetylneuraminidase"/>
    <property type="match status" value="1"/>
</dbReference>
<organism evidence="5">
    <name type="scientific">Siphoviridae sp. ctICF6</name>
    <dbReference type="NCBI Taxonomy" id="2825427"/>
    <lineage>
        <taxon>Viruses</taxon>
        <taxon>Duplodnaviria</taxon>
        <taxon>Heunggongvirae</taxon>
        <taxon>Uroviricota</taxon>
        <taxon>Caudoviricetes</taxon>
    </lineage>
</organism>
<evidence type="ECO:0000256" key="3">
    <source>
        <dbReference type="SAM" id="Coils"/>
    </source>
</evidence>
<dbReference type="InterPro" id="IPR030392">
    <property type="entry name" value="S74_ICA"/>
</dbReference>
<feature type="coiled-coil region" evidence="3">
    <location>
        <begin position="223"/>
        <end position="250"/>
    </location>
</feature>
<evidence type="ECO:0000256" key="2">
    <source>
        <dbReference type="ARBA" id="ARBA00022732"/>
    </source>
</evidence>
<protein>
    <submittedName>
        <fullName evidence="5">Endo-N-acetylneuraminidase</fullName>
    </submittedName>
</protein>
<proteinExistence type="predicted"/>
<evidence type="ECO:0000259" key="4">
    <source>
        <dbReference type="PROSITE" id="PS51688"/>
    </source>
</evidence>
<evidence type="ECO:0000313" key="5">
    <source>
        <dbReference type="EMBL" id="DAF95166.1"/>
    </source>
</evidence>
<sequence>MEIVVHQGESADGIPLAADDANTLDVKNPAQATNKLVSTLNEYGRRLRELEKPSGSQLTQAIQKVLDISANIDNTVAASINRNSYDRATIDQKCNAWNWGVLSTDRGGTHTTNAYNNLFTVGPWRAVWALSDGTMGTSQSSRKVKQDFLKPDITLEQMRSVDWTLYRFIDDVNLNGDSATIHVGMIAEELDDNGLGQFVEYNDDYEPCGINYPMLGVWAIHEAHLAHDRIDRLEERLKALEGKIDNGVKE</sequence>
<dbReference type="PROSITE" id="PS51688">
    <property type="entry name" value="ICA"/>
    <property type="match status" value="1"/>
</dbReference>
<dbReference type="Pfam" id="PF13884">
    <property type="entry name" value="Peptidase_S74"/>
    <property type="match status" value="1"/>
</dbReference>
<keyword evidence="3" id="KW-0175">Coiled coil</keyword>
<name>A0A8S5ULB9_9CAUD</name>
<comment type="subcellular location">
    <subcellularLocation>
        <location evidence="1">Virion</location>
    </subcellularLocation>
</comment>
<feature type="domain" description="Peptidase S74" evidence="4">
    <location>
        <begin position="140"/>
        <end position="237"/>
    </location>
</feature>
<reference evidence="5" key="1">
    <citation type="journal article" date="2021" name="Proc. Natl. Acad. Sci. U.S.A.">
        <title>A Catalog of Tens of Thousands of Viruses from Human Metagenomes Reveals Hidden Associations with Chronic Diseases.</title>
        <authorList>
            <person name="Tisza M.J."/>
            <person name="Buck C.B."/>
        </authorList>
    </citation>
    <scope>NUCLEOTIDE SEQUENCE</scope>
    <source>
        <strain evidence="5">CtICF6</strain>
    </source>
</reference>
<accession>A0A8S5ULB9</accession>
<keyword evidence="2" id="KW-0946">Virion</keyword>
<keyword evidence="2" id="KW-1227">Viral tail protein</keyword>